<proteinExistence type="predicted"/>
<accession>A0A8T2IHE2</accession>
<dbReference type="OrthoDB" id="6382334at2759"/>
<reference evidence="2" key="1">
    <citation type="thesis" date="2020" institute="ProQuest LLC" country="789 East Eisenhower Parkway, Ann Arbor, MI, USA">
        <title>Comparative Genomics and Chromosome Evolution.</title>
        <authorList>
            <person name="Mudd A.B."/>
        </authorList>
    </citation>
    <scope>NUCLEOTIDE SEQUENCE</scope>
    <source>
        <strain evidence="2">Female2</strain>
        <tissue evidence="2">Blood</tissue>
    </source>
</reference>
<dbReference type="EMBL" id="JAACNH010001389">
    <property type="protein sequence ID" value="KAG8430168.1"/>
    <property type="molecule type" value="Genomic_DNA"/>
</dbReference>
<sequence>MNPCTPNNVEVVETFSTVPKILDTGLNSPGETEDLKSQTPVEDFDLEDENHIIVSYCPPSGNEDMINPALDESVASSQVVYIDIQSMYQPQANSEDEPENNLFDGAGYKPQMQLVINTVNTDNATPAEDPFSAGYRPQGNPNSWVAESADSPTSVGSNNENASFGSPCSISSRHFLIPPVDDKDPLKPTHVGWTISSLFQNKQED</sequence>
<comment type="caution">
    <text evidence="2">The sequence shown here is derived from an EMBL/GenBank/DDBJ whole genome shotgun (WGS) entry which is preliminary data.</text>
</comment>
<organism evidence="2 3">
    <name type="scientific">Hymenochirus boettgeri</name>
    <name type="common">Congo dwarf clawed frog</name>
    <dbReference type="NCBI Taxonomy" id="247094"/>
    <lineage>
        <taxon>Eukaryota</taxon>
        <taxon>Metazoa</taxon>
        <taxon>Chordata</taxon>
        <taxon>Craniata</taxon>
        <taxon>Vertebrata</taxon>
        <taxon>Euteleostomi</taxon>
        <taxon>Amphibia</taxon>
        <taxon>Batrachia</taxon>
        <taxon>Anura</taxon>
        <taxon>Pipoidea</taxon>
        <taxon>Pipidae</taxon>
        <taxon>Pipinae</taxon>
        <taxon>Hymenochirus</taxon>
    </lineage>
</organism>
<feature type="compositionally biased region" description="Polar residues" evidence="1">
    <location>
        <begin position="139"/>
        <end position="164"/>
    </location>
</feature>
<dbReference type="Proteomes" id="UP000812440">
    <property type="component" value="Unassembled WGS sequence"/>
</dbReference>
<name>A0A8T2IHE2_9PIPI</name>
<evidence type="ECO:0000256" key="1">
    <source>
        <dbReference type="SAM" id="MobiDB-lite"/>
    </source>
</evidence>
<protein>
    <submittedName>
        <fullName evidence="2">Uncharacterized protein</fullName>
    </submittedName>
</protein>
<keyword evidence="3" id="KW-1185">Reference proteome</keyword>
<evidence type="ECO:0000313" key="3">
    <source>
        <dbReference type="Proteomes" id="UP000812440"/>
    </source>
</evidence>
<feature type="region of interest" description="Disordered" evidence="1">
    <location>
        <begin position="123"/>
        <end position="164"/>
    </location>
</feature>
<dbReference type="AlphaFoldDB" id="A0A8T2IHE2"/>
<gene>
    <name evidence="2" type="ORF">GDO86_018324</name>
</gene>
<evidence type="ECO:0000313" key="2">
    <source>
        <dbReference type="EMBL" id="KAG8430168.1"/>
    </source>
</evidence>